<name>A0ABR3FJH1_9AGAR</name>
<organism evidence="1 2">
    <name type="scientific">Marasmius crinis-equi</name>
    <dbReference type="NCBI Taxonomy" id="585013"/>
    <lineage>
        <taxon>Eukaryota</taxon>
        <taxon>Fungi</taxon>
        <taxon>Dikarya</taxon>
        <taxon>Basidiomycota</taxon>
        <taxon>Agaricomycotina</taxon>
        <taxon>Agaricomycetes</taxon>
        <taxon>Agaricomycetidae</taxon>
        <taxon>Agaricales</taxon>
        <taxon>Marasmiineae</taxon>
        <taxon>Marasmiaceae</taxon>
        <taxon>Marasmius</taxon>
    </lineage>
</organism>
<dbReference type="Proteomes" id="UP001465976">
    <property type="component" value="Unassembled WGS sequence"/>
</dbReference>
<sequence>MEEFLDIDKILDSNDTLHRESEFLVSSEADYDSLPDNTTEIVWCLEARENDIDFRIMVFGWTKNGV</sequence>
<evidence type="ECO:0000313" key="1">
    <source>
        <dbReference type="EMBL" id="KAL0575457.1"/>
    </source>
</evidence>
<protein>
    <submittedName>
        <fullName evidence="1">Uncharacterized protein</fullName>
    </submittedName>
</protein>
<proteinExistence type="predicted"/>
<accession>A0ABR3FJH1</accession>
<gene>
    <name evidence="1" type="ORF">V5O48_006509</name>
</gene>
<dbReference type="EMBL" id="JBAHYK010000302">
    <property type="protein sequence ID" value="KAL0575457.1"/>
    <property type="molecule type" value="Genomic_DNA"/>
</dbReference>
<keyword evidence="2" id="KW-1185">Reference proteome</keyword>
<reference evidence="1 2" key="1">
    <citation type="submission" date="2024-02" db="EMBL/GenBank/DDBJ databases">
        <title>A draft genome for the cacao thread blight pathogen Marasmius crinis-equi.</title>
        <authorList>
            <person name="Cohen S.P."/>
            <person name="Baruah I.K."/>
            <person name="Amoako-Attah I."/>
            <person name="Bukari Y."/>
            <person name="Meinhardt L.W."/>
            <person name="Bailey B.A."/>
        </authorList>
    </citation>
    <scope>NUCLEOTIDE SEQUENCE [LARGE SCALE GENOMIC DNA]</scope>
    <source>
        <strain evidence="1 2">GH-76</strain>
    </source>
</reference>
<evidence type="ECO:0000313" key="2">
    <source>
        <dbReference type="Proteomes" id="UP001465976"/>
    </source>
</evidence>
<comment type="caution">
    <text evidence="1">The sequence shown here is derived from an EMBL/GenBank/DDBJ whole genome shotgun (WGS) entry which is preliminary data.</text>
</comment>